<sequence>MSSKAVRRNRGAGRALFAGVVTMLALLPWHRPAYAVEGCLRTCLSDRIKGTDDDAAMRDALRACRESCLGTEADELKAEGLYDRYAQCRPSPLSDAEFHRLRSGNPSFLIHTNALIWEMKNVLPDKVIRSIEVTTQSLSLSDTAFSIRTLIPPGHSGTIVMMNFFAGYPAARFATRLTRIEACPLR</sequence>
<organism evidence="1 2">
    <name type="scientific">Ancylobacter crimeensis</name>
    <dbReference type="NCBI Taxonomy" id="2579147"/>
    <lineage>
        <taxon>Bacteria</taxon>
        <taxon>Pseudomonadati</taxon>
        <taxon>Pseudomonadota</taxon>
        <taxon>Alphaproteobacteria</taxon>
        <taxon>Hyphomicrobiales</taxon>
        <taxon>Xanthobacteraceae</taxon>
        <taxon>Ancylobacter</taxon>
    </lineage>
</organism>
<accession>A0ABT0DFS2</accession>
<dbReference type="Proteomes" id="UP001203284">
    <property type="component" value="Unassembled WGS sequence"/>
</dbReference>
<gene>
    <name evidence="1" type="ORF">MWN34_18035</name>
</gene>
<dbReference type="EMBL" id="JALKCH010000015">
    <property type="protein sequence ID" value="MCK0198802.1"/>
    <property type="molecule type" value="Genomic_DNA"/>
</dbReference>
<evidence type="ECO:0000313" key="1">
    <source>
        <dbReference type="EMBL" id="MCK0198802.1"/>
    </source>
</evidence>
<protein>
    <submittedName>
        <fullName evidence="1">Uncharacterized protein</fullName>
    </submittedName>
</protein>
<proteinExistence type="predicted"/>
<comment type="caution">
    <text evidence="1">The sequence shown here is derived from an EMBL/GenBank/DDBJ whole genome shotgun (WGS) entry which is preliminary data.</text>
</comment>
<evidence type="ECO:0000313" key="2">
    <source>
        <dbReference type="Proteomes" id="UP001203284"/>
    </source>
</evidence>
<reference evidence="1 2" key="1">
    <citation type="submission" date="2022-04" db="EMBL/GenBank/DDBJ databases">
        <authorList>
            <person name="Grouzdev D.S."/>
            <person name="Pantiukh K.S."/>
            <person name="Krutkina M.S."/>
        </authorList>
    </citation>
    <scope>NUCLEOTIDE SEQUENCE [LARGE SCALE GENOMIC DNA]</scope>
    <source>
        <strain evidence="1 2">6x-1</strain>
    </source>
</reference>
<keyword evidence="2" id="KW-1185">Reference proteome</keyword>
<dbReference type="RefSeq" id="WP_247030705.1">
    <property type="nucleotide sequence ID" value="NZ_JALKCH010000015.1"/>
</dbReference>
<name>A0ABT0DFS2_9HYPH</name>